<sequence length="592" mass="68403">MKTKLYTLMLLCMIALSSCNYLDKHPEDLKTIEMVFDDEQEVRKWLGNIYSDFPDPMNFFYGDIYLPWTQLSDEMDIPWTRYYNDINKGNWNPSSEYKADTWIRYYQNIRNGYVFLKHVHTNATMDAEEVKVMKGEVRFIIAYYHFLLFQQYGPCPIVRTIASPNSSNSELWLSRNSVDEVIDYLDKELLEVSQILPNNYTDSWMGRPTKGAALALRGRAMLYAASPLFNGNADLIKAVNPSDGKVLGSSFDKAKWQKAADASKMVIDLGLYELYRSEDNDAFLSYRDLFLKWNKEIIFGRSTSNYESFVRHASPRSQGGYNGFGITQQMVDAYGMANGKDISDPTSGYVEDGYSVVRYDFTTNDEEKSKFKSYVQKGTYNMYVGRDPRFYASVMYNGRFWPTDGEVMDFTTDGPNGNSGSHDYSPTGYTMMKFFNPDDELQGNYSVVYRPSVLFRLGEVYLNYIEALNESDPGNGDIQKYYKEIRDRVGIPAAASSLTGLSQDQVREKIRAERRVELAFEGLRYFDTRRWKIADKTTGTTIYGMNINGKTNAEFFKRSEVETRVFKNKFYLYPIPQTEIDKNPNLVQNPNW</sequence>
<proteinExistence type="predicted"/>
<dbReference type="EMBL" id="CP081303">
    <property type="protein sequence ID" value="QZE14870.1"/>
    <property type="molecule type" value="Genomic_DNA"/>
</dbReference>
<evidence type="ECO:0000313" key="2">
    <source>
        <dbReference type="Proteomes" id="UP000826212"/>
    </source>
</evidence>
<dbReference type="Proteomes" id="UP000826212">
    <property type="component" value="Chromosome"/>
</dbReference>
<reference evidence="1" key="1">
    <citation type="submission" date="2021-08" db="EMBL/GenBank/DDBJ databases">
        <title>Novel anaerobic bacterium isolated from sea squirt in East Sea, Republic of Korea.</title>
        <authorList>
            <person name="Nguyen T.H."/>
            <person name="Li Z."/>
            <person name="Lee Y.-J."/>
            <person name="Ko J."/>
            <person name="Kim S.-G."/>
        </authorList>
    </citation>
    <scope>NUCLEOTIDE SEQUENCE</scope>
    <source>
        <strain evidence="1">KCTC 25031</strain>
    </source>
</reference>
<keyword evidence="2" id="KW-1185">Reference proteome</keyword>
<name>A0AC61NP05_9BACT</name>
<gene>
    <name evidence="1" type="ORF">K4L44_03140</name>
</gene>
<protein>
    <submittedName>
        <fullName evidence="1">RagB/SusD family nutrient uptake outer membrane protein</fullName>
    </submittedName>
</protein>
<accession>A0AC61NP05</accession>
<evidence type="ECO:0000313" key="1">
    <source>
        <dbReference type="EMBL" id="QZE14870.1"/>
    </source>
</evidence>
<organism evidence="1 2">
    <name type="scientific">Halosquirtibacter laminarini</name>
    <dbReference type="NCBI Taxonomy" id="3374600"/>
    <lineage>
        <taxon>Bacteria</taxon>
        <taxon>Pseudomonadati</taxon>
        <taxon>Bacteroidota</taxon>
        <taxon>Bacteroidia</taxon>
        <taxon>Marinilabiliales</taxon>
        <taxon>Prolixibacteraceae</taxon>
        <taxon>Halosquirtibacter</taxon>
    </lineage>
</organism>